<name>A0A0K8MG76_9LACO</name>
<accession>A0A0K8MG76</accession>
<evidence type="ECO:0000313" key="1">
    <source>
        <dbReference type="EMBL" id="GAO99208.1"/>
    </source>
</evidence>
<dbReference type="OrthoDB" id="2151946at2"/>
<keyword evidence="2" id="KW-1185">Reference proteome</keyword>
<gene>
    <name evidence="1" type="ORF">FFIC_090320</name>
</gene>
<evidence type="ECO:0000313" key="2">
    <source>
        <dbReference type="Proteomes" id="UP000253891"/>
    </source>
</evidence>
<sequence length="114" mass="13537">MKQRNIIRHYFTGYGKWSLDGLENLKEEGQGSFKDRYAEENYNFWIEVHRVFDAYTATLPPEIVNMEREHYRERIPFGQSYNVVAPTAVIQEVNNELNRLAKSIEQPERIKQVS</sequence>
<protein>
    <submittedName>
        <fullName evidence="1">Uncharacterized protein</fullName>
    </submittedName>
</protein>
<dbReference type="RefSeq" id="WP_061992635.1">
    <property type="nucleotide sequence ID" value="NZ_DF967986.1"/>
</dbReference>
<organism evidence="1 2">
    <name type="scientific">Fructobacillus ficulneus</name>
    <dbReference type="NCBI Taxonomy" id="157463"/>
    <lineage>
        <taxon>Bacteria</taxon>
        <taxon>Bacillati</taxon>
        <taxon>Bacillota</taxon>
        <taxon>Bacilli</taxon>
        <taxon>Lactobacillales</taxon>
        <taxon>Lactobacillaceae</taxon>
        <taxon>Fructobacillus</taxon>
    </lineage>
</organism>
<dbReference type="Proteomes" id="UP000253891">
    <property type="component" value="Unassembled WGS sequence"/>
</dbReference>
<proteinExistence type="predicted"/>
<reference evidence="1 2" key="1">
    <citation type="journal article" date="2015" name="BMC Genomics">
        <title>Comparative genomics of Fructobacillus spp. and Leuconostoc spp. reveals niche-specific evolution of Fructobacillus spp.</title>
        <authorList>
            <person name="Endo A."/>
            <person name="Tanizawa Y."/>
            <person name="Tanaka N."/>
            <person name="Maeno S."/>
            <person name="Kumar H."/>
            <person name="Shiwa Y."/>
            <person name="Okada S."/>
            <person name="Yoshikawa H."/>
            <person name="Dicks L."/>
            <person name="Nakagawa J."/>
            <person name="Arita M."/>
        </authorList>
    </citation>
    <scope>NUCLEOTIDE SEQUENCE [LARGE SCALE GENOMIC DNA]</scope>
    <source>
        <strain evidence="1 2">JCM 12225</strain>
    </source>
</reference>
<dbReference type="EMBL" id="DF967986">
    <property type="protein sequence ID" value="GAO99208.1"/>
    <property type="molecule type" value="Genomic_DNA"/>
</dbReference>
<dbReference type="AlphaFoldDB" id="A0A0K8MG76"/>